<keyword evidence="2" id="KW-1185">Reference proteome</keyword>
<name>A0A371DMZ6_9APHY</name>
<reference evidence="1 2" key="1">
    <citation type="journal article" date="2018" name="Biotechnol. Biofuels">
        <title>Integrative visual omics of the white-rot fungus Polyporus brumalis exposes the biotechnological potential of its oxidative enzymes for delignifying raw plant biomass.</title>
        <authorList>
            <person name="Miyauchi S."/>
            <person name="Rancon A."/>
            <person name="Drula E."/>
            <person name="Hage H."/>
            <person name="Chaduli D."/>
            <person name="Favel A."/>
            <person name="Grisel S."/>
            <person name="Henrissat B."/>
            <person name="Herpoel-Gimbert I."/>
            <person name="Ruiz-Duenas F.J."/>
            <person name="Chevret D."/>
            <person name="Hainaut M."/>
            <person name="Lin J."/>
            <person name="Wang M."/>
            <person name="Pangilinan J."/>
            <person name="Lipzen A."/>
            <person name="Lesage-Meessen L."/>
            <person name="Navarro D."/>
            <person name="Riley R."/>
            <person name="Grigoriev I.V."/>
            <person name="Zhou S."/>
            <person name="Raouche S."/>
            <person name="Rosso M.N."/>
        </authorList>
    </citation>
    <scope>NUCLEOTIDE SEQUENCE [LARGE SCALE GENOMIC DNA]</scope>
    <source>
        <strain evidence="1 2">BRFM 1820</strain>
    </source>
</reference>
<dbReference type="AlphaFoldDB" id="A0A371DMZ6"/>
<sequence length="82" mass="9342">MSILFRVYYFRLRCHAYIVSDFRTLLIVILLVDILYRPMSASLKGTDVATCLFTCSAFANSLSHSATVDHPRTVQVLKRVTD</sequence>
<dbReference type="Proteomes" id="UP000256964">
    <property type="component" value="Unassembled WGS sequence"/>
</dbReference>
<proteinExistence type="predicted"/>
<evidence type="ECO:0000313" key="2">
    <source>
        <dbReference type="Proteomes" id="UP000256964"/>
    </source>
</evidence>
<organism evidence="1 2">
    <name type="scientific">Lentinus brumalis</name>
    <dbReference type="NCBI Taxonomy" id="2498619"/>
    <lineage>
        <taxon>Eukaryota</taxon>
        <taxon>Fungi</taxon>
        <taxon>Dikarya</taxon>
        <taxon>Basidiomycota</taxon>
        <taxon>Agaricomycotina</taxon>
        <taxon>Agaricomycetes</taxon>
        <taxon>Polyporales</taxon>
        <taxon>Polyporaceae</taxon>
        <taxon>Lentinus</taxon>
    </lineage>
</organism>
<gene>
    <name evidence="1" type="ORF">OH76DRAFT_1165377</name>
</gene>
<dbReference type="EMBL" id="KZ857386">
    <property type="protein sequence ID" value="RDX53927.1"/>
    <property type="molecule type" value="Genomic_DNA"/>
</dbReference>
<accession>A0A371DMZ6</accession>
<protein>
    <submittedName>
        <fullName evidence="1">Uncharacterized protein</fullName>
    </submittedName>
</protein>
<evidence type="ECO:0000313" key="1">
    <source>
        <dbReference type="EMBL" id="RDX53927.1"/>
    </source>
</evidence>